<proteinExistence type="predicted"/>
<dbReference type="OrthoDB" id="119790at2"/>
<dbReference type="RefSeq" id="WP_057758693.1">
    <property type="nucleotide sequence ID" value="NZ_LJYG01000112.1"/>
</dbReference>
<evidence type="ECO:0000313" key="2">
    <source>
        <dbReference type="EMBL" id="KRQ01042.1"/>
    </source>
</evidence>
<keyword evidence="1" id="KW-0472">Membrane</keyword>
<feature type="transmembrane region" description="Helical" evidence="1">
    <location>
        <begin position="6"/>
        <end position="25"/>
    </location>
</feature>
<reference evidence="2 3" key="1">
    <citation type="submission" date="2015-09" db="EMBL/GenBank/DDBJ databases">
        <title>Draft Genome Sequence of Bradyrhizobium manausense Strain BR 3351T, a Novel Symbiotic Nitrogen-Fixing Alphaproteobacterium Isolated from Brazilian Amazon Rain Forest.</title>
        <authorList>
            <person name="De Araujo J.L."/>
            <person name="Zilli J.E."/>
        </authorList>
    </citation>
    <scope>NUCLEOTIDE SEQUENCE [LARGE SCALE GENOMIC DNA]</scope>
    <source>
        <strain evidence="2 3">BR3351</strain>
    </source>
</reference>
<evidence type="ECO:0000256" key="1">
    <source>
        <dbReference type="SAM" id="Phobius"/>
    </source>
</evidence>
<dbReference type="InterPro" id="IPR025363">
    <property type="entry name" value="DUF4267"/>
</dbReference>
<feature type="transmembrane region" description="Helical" evidence="1">
    <location>
        <begin position="77"/>
        <end position="96"/>
    </location>
</feature>
<keyword evidence="1" id="KW-0812">Transmembrane</keyword>
<feature type="transmembrane region" description="Helical" evidence="1">
    <location>
        <begin position="103"/>
        <end position="123"/>
    </location>
</feature>
<protein>
    <recommendedName>
        <fullName evidence="4">DUF4267 domain-containing protein</fullName>
    </recommendedName>
</protein>
<dbReference type="EMBL" id="LJYG01000112">
    <property type="protein sequence ID" value="KRQ01042.1"/>
    <property type="molecule type" value="Genomic_DNA"/>
</dbReference>
<dbReference type="AlphaFoldDB" id="A0A0R3D0Y6"/>
<comment type="caution">
    <text evidence="2">The sequence shown here is derived from an EMBL/GenBank/DDBJ whole genome shotgun (WGS) entry which is preliminary data.</text>
</comment>
<dbReference type="Proteomes" id="UP000051936">
    <property type="component" value="Unassembled WGS sequence"/>
</dbReference>
<evidence type="ECO:0008006" key="4">
    <source>
        <dbReference type="Google" id="ProtNLM"/>
    </source>
</evidence>
<accession>A0A0R3D0Y6</accession>
<name>A0A0R3D0Y6_9BRAD</name>
<organism evidence="2 3">
    <name type="scientific">Bradyrhizobium manausense</name>
    <dbReference type="NCBI Taxonomy" id="989370"/>
    <lineage>
        <taxon>Bacteria</taxon>
        <taxon>Pseudomonadati</taxon>
        <taxon>Pseudomonadota</taxon>
        <taxon>Alphaproteobacteria</taxon>
        <taxon>Hyphomicrobiales</taxon>
        <taxon>Nitrobacteraceae</taxon>
        <taxon>Bradyrhizobium</taxon>
    </lineage>
</organism>
<gene>
    <name evidence="2" type="ORF">AOQ71_39365</name>
</gene>
<dbReference type="STRING" id="989370.AOQ71_39365"/>
<sequence>MYWFSIAVALLAALGIIAIGLMYLANPQRATQSFGLPLPEQGPNVAWWLRLKGVRDVVSGLVVLALMAWGGPRMVGLVLLIEAIIPVGDMSLIFAARGSAARALGVHGLTAALMIAAAIALIASAA</sequence>
<keyword evidence="3" id="KW-1185">Reference proteome</keyword>
<evidence type="ECO:0000313" key="3">
    <source>
        <dbReference type="Proteomes" id="UP000051936"/>
    </source>
</evidence>
<keyword evidence="1" id="KW-1133">Transmembrane helix</keyword>
<dbReference type="Pfam" id="PF14087">
    <property type="entry name" value="DUF4267"/>
    <property type="match status" value="1"/>
</dbReference>